<accession>A0A816SGB4</accession>
<dbReference type="SUPFAM" id="SSF56399">
    <property type="entry name" value="ADP-ribosylation"/>
    <property type="match status" value="1"/>
</dbReference>
<dbReference type="InterPro" id="IPR012317">
    <property type="entry name" value="Poly(ADP-ribose)pol_cat_dom"/>
</dbReference>
<proteinExistence type="predicted"/>
<dbReference type="PANTHER" id="PTHR45740">
    <property type="entry name" value="POLY [ADP-RIBOSE] POLYMERASE"/>
    <property type="match status" value="1"/>
</dbReference>
<keyword evidence="1" id="KW-0520">NAD</keyword>
<dbReference type="GO" id="GO:0005634">
    <property type="term" value="C:nucleus"/>
    <property type="evidence" value="ECO:0007669"/>
    <property type="project" value="TreeGrafter"/>
</dbReference>
<feature type="domain" description="PARP catalytic" evidence="2">
    <location>
        <begin position="1"/>
        <end position="163"/>
    </location>
</feature>
<dbReference type="Proteomes" id="UP000663887">
    <property type="component" value="Unassembled WGS sequence"/>
</dbReference>
<reference evidence="3" key="1">
    <citation type="submission" date="2021-02" db="EMBL/GenBank/DDBJ databases">
        <authorList>
            <person name="Nowell W R."/>
        </authorList>
    </citation>
    <scope>NUCLEOTIDE SEQUENCE</scope>
</reference>
<dbReference type="EMBL" id="CAJNRG010006206">
    <property type="protein sequence ID" value="CAF2083431.1"/>
    <property type="molecule type" value="Genomic_DNA"/>
</dbReference>
<dbReference type="EC" id="2.4.2.-" evidence="1"/>
<comment type="caution">
    <text evidence="3">The sequence shown here is derived from an EMBL/GenBank/DDBJ whole genome shotgun (WGS) entry which is preliminary data.</text>
</comment>
<dbReference type="PANTHER" id="PTHR45740:SF2">
    <property type="entry name" value="POLY [ADP-RIBOSE] POLYMERASE"/>
    <property type="match status" value="1"/>
</dbReference>
<keyword evidence="1" id="KW-0328">Glycosyltransferase</keyword>
<name>A0A816SGB4_9BILA</name>
<dbReference type="PROSITE" id="PS51059">
    <property type="entry name" value="PARP_CATALYTIC"/>
    <property type="match status" value="1"/>
</dbReference>
<gene>
    <name evidence="3" type="ORF">XDN619_LOCUS15183</name>
</gene>
<evidence type="ECO:0000256" key="1">
    <source>
        <dbReference type="RuleBase" id="RU362114"/>
    </source>
</evidence>
<protein>
    <recommendedName>
        <fullName evidence="1">Poly [ADP-ribose] polymerase</fullName>
        <shortName evidence="1">PARP</shortName>
        <ecNumber evidence="1">2.4.2.-</ecNumber>
    </recommendedName>
</protein>
<organism evidence="3 4">
    <name type="scientific">Rotaria magnacalcarata</name>
    <dbReference type="NCBI Taxonomy" id="392030"/>
    <lineage>
        <taxon>Eukaryota</taxon>
        <taxon>Metazoa</taxon>
        <taxon>Spiralia</taxon>
        <taxon>Gnathifera</taxon>
        <taxon>Rotifera</taxon>
        <taxon>Eurotatoria</taxon>
        <taxon>Bdelloidea</taxon>
        <taxon>Philodinida</taxon>
        <taxon>Philodinidae</taxon>
        <taxon>Rotaria</taxon>
    </lineage>
</organism>
<dbReference type="Gene3D" id="3.90.228.10">
    <property type="match status" value="1"/>
</dbReference>
<sequence>MKSSISDRVEVLSIVQIKNPSLEDAYLATKQLIAKQCKGENPNERELFHGTKNDGIDGIYKDGFDDQYCKERKWGRGAYFSDNPNVSHRYTEANSTDRTRIMYYNKVVLGKEFIIDEKDKDSISAGQGYHSTHGKCSDKPNDIEYIVRRHAQALPYLRITYRE</sequence>
<keyword evidence="1" id="KW-0808">Transferase</keyword>
<dbReference type="AlphaFoldDB" id="A0A816SGB4"/>
<evidence type="ECO:0000313" key="3">
    <source>
        <dbReference type="EMBL" id="CAF2083431.1"/>
    </source>
</evidence>
<evidence type="ECO:0000259" key="2">
    <source>
        <dbReference type="PROSITE" id="PS51059"/>
    </source>
</evidence>
<dbReference type="GO" id="GO:1990404">
    <property type="term" value="F:NAD+-protein mono-ADP-ribosyltransferase activity"/>
    <property type="evidence" value="ECO:0007669"/>
    <property type="project" value="TreeGrafter"/>
</dbReference>
<dbReference type="GO" id="GO:0003950">
    <property type="term" value="F:NAD+ poly-ADP-ribosyltransferase activity"/>
    <property type="evidence" value="ECO:0007669"/>
    <property type="project" value="UniProtKB-UniRule"/>
</dbReference>
<evidence type="ECO:0000313" key="4">
    <source>
        <dbReference type="Proteomes" id="UP000663887"/>
    </source>
</evidence>
<dbReference type="Pfam" id="PF00644">
    <property type="entry name" value="PARP"/>
    <property type="match status" value="1"/>
</dbReference>
<dbReference type="InterPro" id="IPR051712">
    <property type="entry name" value="ARTD-AVP"/>
</dbReference>